<evidence type="ECO:0000256" key="6">
    <source>
        <dbReference type="SAM" id="Phobius"/>
    </source>
</evidence>
<keyword evidence="2" id="KW-1003">Cell membrane</keyword>
<keyword evidence="5 6" id="KW-0472">Membrane</keyword>
<dbReference type="PANTHER" id="PTHR10010">
    <property type="entry name" value="SOLUTE CARRIER FAMILY 34 SODIUM PHOSPHATE , MEMBER 2-RELATED"/>
    <property type="match status" value="1"/>
</dbReference>
<keyword evidence="4 6" id="KW-1133">Transmembrane helix</keyword>
<reference evidence="7 8" key="2">
    <citation type="submission" date="2018-12" db="EMBL/GenBank/DDBJ databases">
        <title>Simiduia agarivorans gen. nov., sp. nov., a marine, agarolytic bacterium isolated from shallow coastal water from Keelung, Taiwan.</title>
        <authorList>
            <person name="Shieh W.Y."/>
        </authorList>
    </citation>
    <scope>NUCLEOTIDE SEQUENCE [LARGE SCALE GENOMIC DNA]</scope>
    <source>
        <strain evidence="7 8">GTF-13</strain>
    </source>
</reference>
<evidence type="ECO:0000256" key="2">
    <source>
        <dbReference type="ARBA" id="ARBA00022475"/>
    </source>
</evidence>
<feature type="transmembrane region" description="Helical" evidence="6">
    <location>
        <begin position="82"/>
        <end position="108"/>
    </location>
</feature>
<dbReference type="GO" id="GO:0005436">
    <property type="term" value="F:sodium:phosphate symporter activity"/>
    <property type="evidence" value="ECO:0007669"/>
    <property type="project" value="InterPro"/>
</dbReference>
<feature type="transmembrane region" description="Helical" evidence="6">
    <location>
        <begin position="213"/>
        <end position="229"/>
    </location>
</feature>
<dbReference type="GO" id="GO:0005886">
    <property type="term" value="C:plasma membrane"/>
    <property type="evidence" value="ECO:0007669"/>
    <property type="project" value="UniProtKB-SubCell"/>
</dbReference>
<proteinExistence type="predicted"/>
<feature type="transmembrane region" description="Helical" evidence="6">
    <location>
        <begin position="183"/>
        <end position="206"/>
    </location>
</feature>
<feature type="transmembrane region" description="Helical" evidence="6">
    <location>
        <begin position="266"/>
        <end position="286"/>
    </location>
</feature>
<dbReference type="RefSeq" id="WP_125016267.1">
    <property type="nucleotide sequence ID" value="NZ_QWEZ01000002.1"/>
</dbReference>
<dbReference type="Proteomes" id="UP000280792">
    <property type="component" value="Unassembled WGS sequence"/>
</dbReference>
<dbReference type="InterPro" id="IPR003841">
    <property type="entry name" value="Na/Pi_transpt"/>
</dbReference>
<organism evidence="7 8">
    <name type="scientific">Aestuariirhabdus litorea</name>
    <dbReference type="NCBI Taxonomy" id="2528527"/>
    <lineage>
        <taxon>Bacteria</taxon>
        <taxon>Pseudomonadati</taxon>
        <taxon>Pseudomonadota</taxon>
        <taxon>Gammaproteobacteria</taxon>
        <taxon>Oceanospirillales</taxon>
        <taxon>Aestuariirhabdaceae</taxon>
        <taxon>Aestuariirhabdus</taxon>
    </lineage>
</organism>
<evidence type="ECO:0000256" key="3">
    <source>
        <dbReference type="ARBA" id="ARBA00022692"/>
    </source>
</evidence>
<dbReference type="EMBL" id="QWEZ01000002">
    <property type="protein sequence ID" value="RRJ82491.1"/>
    <property type="molecule type" value="Genomic_DNA"/>
</dbReference>
<evidence type="ECO:0000256" key="1">
    <source>
        <dbReference type="ARBA" id="ARBA00004651"/>
    </source>
</evidence>
<feature type="transmembrane region" description="Helical" evidence="6">
    <location>
        <begin position="153"/>
        <end position="171"/>
    </location>
</feature>
<sequence>MKKLFLPAIFLVLGYGFWVSPQFKEISAGVAIFLFGMLSLEEGFKAFTGGVLEKLLKGATNRLWKSLSFGFITTSIMQSSSLVSLVTISFLSAGLIELAQGVGIIFGANIGTTTGAWLVAGLGMKVNISSYAMPILVFGVILMFQANRMLKGAGYILSGLGFLFLGIHHMKEGFEAYRGSIDLVAYAMPGILGVLVFTLIGTLATVVMQSSHATLVLIITALAAGQISYENALALAIGANIGTTITAILGALSANIAGKQLAAAHLIFNVVTAAIAIGLLQPMALLVDSCAQWLGIADDNYMLKLAIFHTLFNLVGVLVMLPWIRHLVRWLKRTLLPRNRRRVAELVAGQEDRRIEPERPRYLKAAVLSYPDTALEAIIREVRHLFDNAFGVMSHGLFLHRSDLLSDKPLQEVVERAGIPKSQVDVDKLYKMQVRAIYSELIAFAARAQTGMSESQMQLLFALKLASRDIVEAVKDVKHLQKNMRVQLQQGTPVMQQQYNNIRIQLGSLLRELSRMRGQGSAEETLLTLARLKREMLKVDILSSGVLDQLIRGDEISESDAASLINDYSYALRVAQNLLAMAEVLFSASSSGAPSVEQAIALDSVDIEQLLQADNIDREGV</sequence>
<comment type="caution">
    <text evidence="7">The sequence shown here is derived from an EMBL/GenBank/DDBJ whole genome shotgun (WGS) entry which is preliminary data.</text>
</comment>
<reference evidence="7 8" key="1">
    <citation type="submission" date="2018-08" db="EMBL/GenBank/DDBJ databases">
        <authorList>
            <person name="Khan S.A."/>
        </authorList>
    </citation>
    <scope>NUCLEOTIDE SEQUENCE [LARGE SCALE GENOMIC DNA]</scope>
    <source>
        <strain evidence="7 8">GTF-13</strain>
    </source>
</reference>
<evidence type="ECO:0000313" key="8">
    <source>
        <dbReference type="Proteomes" id="UP000280792"/>
    </source>
</evidence>
<name>A0A3P3VIC7_9GAMM</name>
<dbReference type="AlphaFoldDB" id="A0A3P3VIC7"/>
<feature type="transmembrane region" description="Helical" evidence="6">
    <location>
        <begin position="128"/>
        <end position="146"/>
    </location>
</feature>
<gene>
    <name evidence="7" type="ORF">D0544_11495</name>
</gene>
<dbReference type="PANTHER" id="PTHR10010:SF46">
    <property type="entry name" value="SODIUM-DEPENDENT PHOSPHATE TRANSPORT PROTEIN 2B"/>
    <property type="match status" value="1"/>
</dbReference>
<evidence type="ECO:0000313" key="7">
    <source>
        <dbReference type="EMBL" id="RRJ82491.1"/>
    </source>
</evidence>
<evidence type="ECO:0000256" key="5">
    <source>
        <dbReference type="ARBA" id="ARBA00023136"/>
    </source>
</evidence>
<feature type="transmembrane region" description="Helical" evidence="6">
    <location>
        <begin position="306"/>
        <end position="324"/>
    </location>
</feature>
<protein>
    <submittedName>
        <fullName evidence="7">Na/Pi cotransporter family protein</fullName>
    </submittedName>
</protein>
<accession>A0A3P3VIC7</accession>
<dbReference type="Pfam" id="PF02690">
    <property type="entry name" value="Na_Pi_cotrans"/>
    <property type="match status" value="2"/>
</dbReference>
<feature type="transmembrane region" description="Helical" evidence="6">
    <location>
        <begin position="235"/>
        <end position="254"/>
    </location>
</feature>
<evidence type="ECO:0000256" key="4">
    <source>
        <dbReference type="ARBA" id="ARBA00022989"/>
    </source>
</evidence>
<dbReference type="NCBIfam" id="NF037997">
    <property type="entry name" value="Na_Pi_symport"/>
    <property type="match status" value="1"/>
</dbReference>
<keyword evidence="3 6" id="KW-0812">Transmembrane</keyword>
<keyword evidence="8" id="KW-1185">Reference proteome</keyword>
<comment type="subcellular location">
    <subcellularLocation>
        <location evidence="1">Cell membrane</location>
        <topology evidence="1">Multi-pass membrane protein</topology>
    </subcellularLocation>
</comment>
<dbReference type="GO" id="GO:0044341">
    <property type="term" value="P:sodium-dependent phosphate transport"/>
    <property type="evidence" value="ECO:0007669"/>
    <property type="project" value="InterPro"/>
</dbReference>